<gene>
    <name evidence="1" type="ORF">FOVG_10161</name>
</gene>
<sequence length="733" mass="82007">MSNEESIRQRLDEFISALSASTKHGRPNARFGHVKIPGFRLEGPSLMESIRHSLSSRKLENIMFVTSELERAVGLGLAEDGIAKLAFSEALDCVKMSRADAGHGTAWKCPRERTWQQDGILPRNIVVVFQIDPTVPADCALALIAVVQWALDVSLEAGSQVRVITLATDDDCDFLSTLVALGARDVVVDHLDLGEPWDGSSIVPGSVRTTMHSSTDAMETVKTIAAASLQDTAIRQLVLSFRDVDLAGEYERLVVKAETPFVESGDEAQELNFVLRAPTAGYTWLTINPALSLIPLQFQGYGRIHILLASEHGESVSWDNVTEQLVQYSRWTSKEERVSQLQWARQLSVSDVHIYHEEEEKESVEETLEIFIGSTNGRQRQVENSQLGGFITAAMSIAPWGLRIDQVLACFIRYPSRIRAMRERLKIQRVITSTAANLKGTEEVVFMRVLPLFNYDHRLAFFVALDSDDMVRRVKIQLAAIISTDVHKLVKLNVSEPLDPDGKEAGVILNSCLGYCSDLALSGTLWMVLGLWKGFVVASSKGRDNAPCWSLIVMHKALSRRVRGLAERVSQTLHKIGIGSAIHKTFEDETRRFNEEEKRVLQGHLLRAYIFQLVSGYTLSTDGQPDPQAPLEYLIMANNLEVRVPILPIRVTSLIRIERFLEDPGHDFTLGISQRIMRLPGRPNCLLDWTTVPKDLVAEWLIEHRPGLDLLPALASLTRHHPLNRDEIDNREN</sequence>
<accession>W9NZF8</accession>
<name>W9NZF8_FUSOX</name>
<dbReference type="Proteomes" id="UP000030751">
    <property type="component" value="Unassembled WGS sequence"/>
</dbReference>
<dbReference type="AlphaFoldDB" id="W9NZF8"/>
<reference evidence="1" key="2">
    <citation type="submission" date="2012-05" db="EMBL/GenBank/DDBJ databases">
        <title>Annotation of the Genome Sequence of Fusarium oxysporum HDV247.</title>
        <authorList>
            <consortium name="The Broad Institute Genomics Platform"/>
            <person name="Ma L.-J."/>
            <person name="Corby-Kistler H."/>
            <person name="Broz K."/>
            <person name="Gale L.R."/>
            <person name="Jonkers W."/>
            <person name="O'Donnell K."/>
            <person name="Ploetz R."/>
            <person name="Steinberg C."/>
            <person name="Schwartz D.C."/>
            <person name="VanEtten H."/>
            <person name="Zhou S."/>
            <person name="Young S.K."/>
            <person name="Zeng Q."/>
            <person name="Gargeya S."/>
            <person name="Fitzgerald M."/>
            <person name="Abouelleil A."/>
            <person name="Alvarado L."/>
            <person name="Chapman S.B."/>
            <person name="Gainer-Dewar J."/>
            <person name="Goldberg J."/>
            <person name="Griggs A."/>
            <person name="Gujja S."/>
            <person name="Hansen M."/>
            <person name="Howarth C."/>
            <person name="Imamovic A."/>
            <person name="Ireland A."/>
            <person name="Larimer J."/>
            <person name="McCowan C."/>
            <person name="Murphy C."/>
            <person name="Pearson M."/>
            <person name="Poon T.W."/>
            <person name="Priest M."/>
            <person name="Roberts A."/>
            <person name="Saif S."/>
            <person name="Shea T."/>
            <person name="Sykes S."/>
            <person name="Wortman J."/>
            <person name="Nusbaum C."/>
            <person name="Birren B."/>
        </authorList>
    </citation>
    <scope>NUCLEOTIDE SEQUENCE</scope>
    <source>
        <strain evidence="1">HDV247</strain>
    </source>
</reference>
<dbReference type="EMBL" id="JH650974">
    <property type="protein sequence ID" value="EXA38193.1"/>
    <property type="molecule type" value="Genomic_DNA"/>
</dbReference>
<organism evidence="1">
    <name type="scientific">Fusarium oxysporum f. sp. pisi HDV247</name>
    <dbReference type="NCBI Taxonomy" id="1080344"/>
    <lineage>
        <taxon>Eukaryota</taxon>
        <taxon>Fungi</taxon>
        <taxon>Dikarya</taxon>
        <taxon>Ascomycota</taxon>
        <taxon>Pezizomycotina</taxon>
        <taxon>Sordariomycetes</taxon>
        <taxon>Hypocreomycetidae</taxon>
        <taxon>Hypocreales</taxon>
        <taxon>Nectriaceae</taxon>
        <taxon>Fusarium</taxon>
        <taxon>Fusarium oxysporum species complex</taxon>
    </lineage>
</organism>
<protein>
    <submittedName>
        <fullName evidence="1">Uncharacterized protein</fullName>
    </submittedName>
</protein>
<proteinExistence type="predicted"/>
<dbReference type="OrthoDB" id="5035669at2759"/>
<evidence type="ECO:0000313" key="1">
    <source>
        <dbReference type="EMBL" id="EXA38193.1"/>
    </source>
</evidence>
<reference evidence="1" key="1">
    <citation type="submission" date="2011-10" db="EMBL/GenBank/DDBJ databases">
        <title>The Genome Sequence of Fusarium oxysporum HDV247.</title>
        <authorList>
            <consortium name="The Broad Institute Genome Sequencing Platform"/>
            <person name="Ma L.-J."/>
            <person name="Gale L.R."/>
            <person name="Schwartz D.C."/>
            <person name="Zhou S."/>
            <person name="Corby-Kistler H."/>
            <person name="Young S.K."/>
            <person name="Zeng Q."/>
            <person name="Gargeya S."/>
            <person name="Fitzgerald M."/>
            <person name="Haas B."/>
            <person name="Abouelleil A."/>
            <person name="Alvarado L."/>
            <person name="Arachchi H.M."/>
            <person name="Berlin A."/>
            <person name="Brown A."/>
            <person name="Chapman S.B."/>
            <person name="Chen Z."/>
            <person name="Dunbar C."/>
            <person name="Freedman E."/>
            <person name="Gearin G."/>
            <person name="Goldberg J."/>
            <person name="Griggs A."/>
            <person name="Gujja S."/>
            <person name="Heiman D."/>
            <person name="Howarth C."/>
            <person name="Larson L."/>
            <person name="Lui A."/>
            <person name="MacDonald P.J.P."/>
            <person name="Montmayeur A."/>
            <person name="Murphy C."/>
            <person name="Neiman D."/>
            <person name="Pearson M."/>
            <person name="Priest M."/>
            <person name="Roberts A."/>
            <person name="Saif S."/>
            <person name="Shea T."/>
            <person name="Shenoy N."/>
            <person name="Sisk P."/>
            <person name="Stolte C."/>
            <person name="Sykes S."/>
            <person name="Wortman J."/>
            <person name="Nusbaum C."/>
            <person name="Birren B."/>
        </authorList>
    </citation>
    <scope>NUCLEOTIDE SEQUENCE [LARGE SCALE GENOMIC DNA]</scope>
    <source>
        <strain evidence="1">HDV247</strain>
    </source>
</reference>
<dbReference type="HOGENOM" id="CLU_014491_0_0_1"/>